<dbReference type="InterPro" id="IPR011993">
    <property type="entry name" value="PH-like_dom_sf"/>
</dbReference>
<dbReference type="SUPFAM" id="SSF48065">
    <property type="entry name" value="DBL homology domain (DH-domain)"/>
    <property type="match status" value="1"/>
</dbReference>
<dbReference type="Pfam" id="PF00069">
    <property type="entry name" value="Pkinase"/>
    <property type="match status" value="1"/>
</dbReference>
<organism evidence="10 11">
    <name type="scientific">Cyphomyrmex costatus</name>
    <dbReference type="NCBI Taxonomy" id="456900"/>
    <lineage>
        <taxon>Eukaryota</taxon>
        <taxon>Metazoa</taxon>
        <taxon>Ecdysozoa</taxon>
        <taxon>Arthropoda</taxon>
        <taxon>Hexapoda</taxon>
        <taxon>Insecta</taxon>
        <taxon>Pterygota</taxon>
        <taxon>Neoptera</taxon>
        <taxon>Endopterygota</taxon>
        <taxon>Hymenoptera</taxon>
        <taxon>Apocrita</taxon>
        <taxon>Aculeata</taxon>
        <taxon>Formicoidea</taxon>
        <taxon>Formicidae</taxon>
        <taxon>Myrmicinae</taxon>
        <taxon>Cyphomyrmex</taxon>
    </lineage>
</organism>
<feature type="region of interest" description="Disordered" evidence="5">
    <location>
        <begin position="274"/>
        <end position="303"/>
    </location>
</feature>
<dbReference type="PROSITE" id="PS00107">
    <property type="entry name" value="PROTEIN_KINASE_ATP"/>
    <property type="match status" value="1"/>
</dbReference>
<feature type="compositionally biased region" description="Acidic residues" evidence="5">
    <location>
        <begin position="292"/>
        <end position="301"/>
    </location>
</feature>
<feature type="compositionally biased region" description="Low complexity" evidence="5">
    <location>
        <begin position="162"/>
        <end position="175"/>
    </location>
</feature>
<dbReference type="InterPro" id="IPR055251">
    <property type="entry name" value="SOS1_NGEF_PH"/>
</dbReference>
<dbReference type="SMART" id="SM00220">
    <property type="entry name" value="S_TKc"/>
    <property type="match status" value="1"/>
</dbReference>
<dbReference type="SUPFAM" id="SSF50729">
    <property type="entry name" value="PH domain-like"/>
    <property type="match status" value="1"/>
</dbReference>
<feature type="compositionally biased region" description="Polar residues" evidence="5">
    <location>
        <begin position="783"/>
        <end position="806"/>
    </location>
</feature>
<dbReference type="Gene3D" id="2.60.40.10">
    <property type="entry name" value="Immunoglobulins"/>
    <property type="match status" value="1"/>
</dbReference>
<dbReference type="GO" id="GO:0005524">
    <property type="term" value="F:ATP binding"/>
    <property type="evidence" value="ECO:0007669"/>
    <property type="project" value="UniProtKB-UniRule"/>
</dbReference>
<dbReference type="FunFam" id="1.20.900.10:FF:000008">
    <property type="entry name" value="rho guanine nucleotide exchange factor 25"/>
    <property type="match status" value="1"/>
</dbReference>
<dbReference type="PROSITE" id="PS50835">
    <property type="entry name" value="IG_LIKE"/>
    <property type="match status" value="1"/>
</dbReference>
<dbReference type="Gene3D" id="2.30.30.40">
    <property type="entry name" value="SH3 Domains"/>
    <property type="match status" value="1"/>
</dbReference>
<dbReference type="InterPro" id="IPR007110">
    <property type="entry name" value="Ig-like_dom"/>
</dbReference>
<dbReference type="InterPro" id="IPR035899">
    <property type="entry name" value="DBL_dom_sf"/>
</dbReference>
<dbReference type="InterPro" id="IPR001849">
    <property type="entry name" value="PH_domain"/>
</dbReference>
<dbReference type="PROSITE" id="PS50011">
    <property type="entry name" value="PROTEIN_KINASE_DOM"/>
    <property type="match status" value="1"/>
</dbReference>
<dbReference type="InterPro" id="IPR000219">
    <property type="entry name" value="DH_dom"/>
</dbReference>
<feature type="compositionally biased region" description="Polar residues" evidence="5">
    <location>
        <begin position="282"/>
        <end position="291"/>
    </location>
</feature>
<keyword evidence="4" id="KW-0547">Nucleotide-binding</keyword>
<feature type="domain" description="Ig-like" evidence="9">
    <location>
        <begin position="862"/>
        <end position="980"/>
    </location>
</feature>
<dbReference type="Proteomes" id="UP000078542">
    <property type="component" value="Unassembled WGS sequence"/>
</dbReference>
<dbReference type="SUPFAM" id="SSF56112">
    <property type="entry name" value="Protein kinase-like (PK-like)"/>
    <property type="match status" value="1"/>
</dbReference>
<comment type="subcellular location">
    <subcellularLocation>
        <location evidence="1">Cytoplasm</location>
    </subcellularLocation>
</comment>
<dbReference type="InterPro" id="IPR013783">
    <property type="entry name" value="Ig-like_fold"/>
</dbReference>
<protein>
    <submittedName>
        <fullName evidence="10">Triple functional domain protein</fullName>
    </submittedName>
</protein>
<dbReference type="PANTHER" id="PTHR22826:SF106">
    <property type="entry name" value="TRIO, ISOFORM A"/>
    <property type="match status" value="1"/>
</dbReference>
<evidence type="ECO:0000256" key="3">
    <source>
        <dbReference type="ARBA" id="ARBA00022658"/>
    </source>
</evidence>
<dbReference type="Gene3D" id="1.20.900.10">
    <property type="entry name" value="Dbl homology (DH) domain"/>
    <property type="match status" value="1"/>
</dbReference>
<feature type="region of interest" description="Disordered" evidence="5">
    <location>
        <begin position="368"/>
        <end position="387"/>
    </location>
</feature>
<dbReference type="Gene3D" id="1.10.510.10">
    <property type="entry name" value="Transferase(Phosphotransferase) domain 1"/>
    <property type="match status" value="1"/>
</dbReference>
<sequence length="1378" mass="153915">MTSPAGKPATIAQKARRKISLPWFRQSSAAPPHVTLSRQHTIDTPSSFQARLLRRQPSLAQTGVVEMTWVIADHMAAPGSKELSVTKGQQVEQSSHHHPYHQQQINQAIVQTQQTAVTTSANTLPPICCIADIPSMTQQSSSLTALSSTTVLSLMEDAENAGSVDGSGSVTSTNSPGNKRRGFSGRKWLPPSLRKLSQGKVEKTNTTAPTSSPPLIGPSLKKNDSDKRFKLPSGVEHNRRPSKTAFEVEAEEICKEEVEGGEQQEVEVDVDADAHVTESDDTVVTSLQEQNGGEDADDDLELPPPMKPITEPILVATANGPSGSTIPSELPGKRSASLSERTKILDGGATTADLSEIEQIVKERMEQHTENQERHSLMRTPNGKSLSNEEEYCNAITSEESDPESTAIAKRQFVIRELVDTERDYVNDLKQIVEGYMALMRNPECEIPLPEDLRAGKDKMVFGNIEAIYEWHRDFFLKALERCLERPEELGPLFKRYERKLHMYVVYCQNKPVSEYIVSEYIDAYFEELRQKLGHRLQLCDLLIKPVQRITKYQLLLREALRLTERTQRLSEIEGLRAAAHVMRVIPKAANDMMDVGRLQGFDGKITAQGKLLLHGPLLVSEISNVTMRGREWQVFLFEQNIIFSETVGKKTQFTNPVYIYKAHIQVNNMSLEDSNDDPDKFIIRSTDPRNPGLGFSCSVAEESSGPRRQEWVDTITAILQTQRDFLKAIQSPIAYQKELTKDPLRATITTTTTTTSESVIRTTMSVPPTLIVSESTNRDYKNQQPLQRSQTGGLECVQSRTPSPTKSRLNFLEGFKNTLRTRSPIRNNSIPVVPGARVRLAADWGKLHAGDELIVSHLDGPGLVVSPINTKDELWIPASLIPNSAISRSWSFRPRKIDLARCHDADPRELSIETHNTDNATVAWRKEGENQYIRENDRYQFQRSAGFVYLQINGCRTSDSGIYHCHLIGERGVTSAGISLYIVGGKSSTSARVLTCSKVEIDWDRQEISGASCNIECRILPSQQWVVISKQVNEPPVLLDVSTDASYSFRVVDDDGRTTSPSIVVTLSRSDVDGGAEWEAKQFIGRYLELDELGNGRFGTVRRARDKGTGQEVALKQIPRHKQSRLLTRAEYDMLASTHHANIVRAFALFENAPRSGVDTIVLELVRGPTLFAHLSEKKEYTEAMATRYTYQLLSALHWLHCRSRAHLDIKPENVLMDHETDQVKVIDLGEAVRAPINEIVPPPADLEFAAPESVLGRPTGTYTDMWAAGVFIYVLLSGLSPFLDDSVEETTANILKCDFCFPDEYFTIISGYAKELLGRMLCLRGEDRTNAETCLGSPWLKISSGATIPSTRMAAFIERRAHCFKLRQDHNDSFHS</sequence>
<accession>A0A151IE09</accession>
<dbReference type="EMBL" id="KQ977901">
    <property type="protein sequence ID" value="KYM98900.1"/>
    <property type="molecule type" value="Genomic_DNA"/>
</dbReference>
<dbReference type="SMART" id="SM00325">
    <property type="entry name" value="RhoGEF"/>
    <property type="match status" value="1"/>
</dbReference>
<feature type="region of interest" description="Disordered" evidence="5">
    <location>
        <begin position="780"/>
        <end position="806"/>
    </location>
</feature>
<dbReference type="STRING" id="456900.A0A151IE09"/>
<keyword evidence="2" id="KW-0963">Cytoplasm</keyword>
<evidence type="ECO:0000256" key="2">
    <source>
        <dbReference type="ARBA" id="ARBA00022490"/>
    </source>
</evidence>
<feature type="binding site" evidence="4">
    <location>
        <position position="1117"/>
    </location>
    <ligand>
        <name>ATP</name>
        <dbReference type="ChEBI" id="CHEBI:30616"/>
    </ligand>
</feature>
<dbReference type="GO" id="GO:0005085">
    <property type="term" value="F:guanyl-nucleotide exchange factor activity"/>
    <property type="evidence" value="ECO:0007669"/>
    <property type="project" value="UniProtKB-KW"/>
</dbReference>
<dbReference type="CDD" id="cd00160">
    <property type="entry name" value="RhoGEF"/>
    <property type="match status" value="1"/>
</dbReference>
<evidence type="ECO:0000313" key="10">
    <source>
        <dbReference type="EMBL" id="KYM98900.1"/>
    </source>
</evidence>
<evidence type="ECO:0000313" key="11">
    <source>
        <dbReference type="Proteomes" id="UP000078542"/>
    </source>
</evidence>
<dbReference type="Gene3D" id="3.30.200.20">
    <property type="entry name" value="Phosphorylase Kinase, domain 1"/>
    <property type="match status" value="1"/>
</dbReference>
<dbReference type="CDD" id="cd13241">
    <property type="entry name" value="PH2_Kalirin_Trio_p63RhoGEF"/>
    <property type="match status" value="1"/>
</dbReference>
<dbReference type="GO" id="GO:0005737">
    <property type="term" value="C:cytoplasm"/>
    <property type="evidence" value="ECO:0007669"/>
    <property type="project" value="UniProtKB-SubCell"/>
</dbReference>
<name>A0A151IE09_9HYME</name>
<proteinExistence type="predicted"/>
<evidence type="ECO:0000256" key="1">
    <source>
        <dbReference type="ARBA" id="ARBA00004496"/>
    </source>
</evidence>
<keyword evidence="4" id="KW-0067">ATP-binding</keyword>
<feature type="domain" description="PH" evidence="6">
    <location>
        <begin position="611"/>
        <end position="721"/>
    </location>
</feature>
<feature type="region of interest" description="Disordered" evidence="5">
    <location>
        <begin position="160"/>
        <end position="244"/>
    </location>
</feature>
<dbReference type="SUPFAM" id="SSF48726">
    <property type="entry name" value="Immunoglobulin"/>
    <property type="match status" value="1"/>
</dbReference>
<dbReference type="InterPro" id="IPR000719">
    <property type="entry name" value="Prot_kinase_dom"/>
</dbReference>
<dbReference type="PANTHER" id="PTHR22826">
    <property type="entry name" value="RHO GUANINE EXCHANGE FACTOR-RELATED"/>
    <property type="match status" value="1"/>
</dbReference>
<dbReference type="GO" id="GO:0019898">
    <property type="term" value="C:extrinsic component of membrane"/>
    <property type="evidence" value="ECO:0007669"/>
    <property type="project" value="TreeGrafter"/>
</dbReference>
<dbReference type="PROSITE" id="PS50003">
    <property type="entry name" value="PH_DOMAIN"/>
    <property type="match status" value="1"/>
</dbReference>
<evidence type="ECO:0000256" key="4">
    <source>
        <dbReference type="PROSITE-ProRule" id="PRU10141"/>
    </source>
</evidence>
<dbReference type="InterPro" id="IPR017441">
    <property type="entry name" value="Protein_kinase_ATP_BS"/>
</dbReference>
<dbReference type="Pfam" id="PF00621">
    <property type="entry name" value="RhoGEF"/>
    <property type="match status" value="1"/>
</dbReference>
<reference evidence="10 11" key="1">
    <citation type="submission" date="2016-03" db="EMBL/GenBank/DDBJ databases">
        <title>Cyphomyrmex costatus WGS genome.</title>
        <authorList>
            <person name="Nygaard S."/>
            <person name="Hu H."/>
            <person name="Boomsma J."/>
            <person name="Zhang G."/>
        </authorList>
    </citation>
    <scope>NUCLEOTIDE SEQUENCE [LARGE SCALE GENOMIC DNA]</scope>
    <source>
        <strain evidence="10">MS0001</strain>
        <tissue evidence="10">Whole body</tissue>
    </source>
</reference>
<evidence type="ECO:0000259" key="9">
    <source>
        <dbReference type="PROSITE" id="PS50835"/>
    </source>
</evidence>
<dbReference type="GO" id="GO:0007411">
    <property type="term" value="P:axon guidance"/>
    <property type="evidence" value="ECO:0007669"/>
    <property type="project" value="TreeGrafter"/>
</dbReference>
<keyword evidence="11" id="KW-1185">Reference proteome</keyword>
<dbReference type="Pfam" id="PF07679">
    <property type="entry name" value="I-set"/>
    <property type="match status" value="1"/>
</dbReference>
<feature type="domain" description="DH" evidence="7">
    <location>
        <begin position="410"/>
        <end position="593"/>
    </location>
</feature>
<feature type="domain" description="Protein kinase" evidence="8">
    <location>
        <begin position="1088"/>
        <end position="1342"/>
    </location>
</feature>
<keyword evidence="3" id="KW-0344">Guanine-nucleotide releasing factor</keyword>
<dbReference type="Gene3D" id="2.30.29.30">
    <property type="entry name" value="Pleckstrin-homology domain (PH domain)/Phosphotyrosine-binding domain (PTB)"/>
    <property type="match status" value="1"/>
</dbReference>
<dbReference type="InterPro" id="IPR051336">
    <property type="entry name" value="RhoGEF_Guanine_NuclExch_SF"/>
</dbReference>
<evidence type="ECO:0000256" key="5">
    <source>
        <dbReference type="SAM" id="MobiDB-lite"/>
    </source>
</evidence>
<dbReference type="GO" id="GO:0004672">
    <property type="term" value="F:protein kinase activity"/>
    <property type="evidence" value="ECO:0007669"/>
    <property type="project" value="InterPro"/>
</dbReference>
<evidence type="ECO:0000259" key="8">
    <source>
        <dbReference type="PROSITE" id="PS50011"/>
    </source>
</evidence>
<dbReference type="InterPro" id="IPR013098">
    <property type="entry name" value="Ig_I-set"/>
</dbReference>
<evidence type="ECO:0000259" key="6">
    <source>
        <dbReference type="PROSITE" id="PS50003"/>
    </source>
</evidence>
<evidence type="ECO:0000259" key="7">
    <source>
        <dbReference type="PROSITE" id="PS50010"/>
    </source>
</evidence>
<dbReference type="PROSITE" id="PS50010">
    <property type="entry name" value="DH_2"/>
    <property type="match status" value="1"/>
</dbReference>
<dbReference type="Pfam" id="PF22697">
    <property type="entry name" value="SOS1_NGEF_PH"/>
    <property type="match status" value="1"/>
</dbReference>
<dbReference type="InterPro" id="IPR036179">
    <property type="entry name" value="Ig-like_dom_sf"/>
</dbReference>
<dbReference type="InterPro" id="IPR011009">
    <property type="entry name" value="Kinase-like_dom_sf"/>
</dbReference>
<gene>
    <name evidence="10" type="ORF">ALC62_10375</name>
</gene>